<reference evidence="2 3" key="1">
    <citation type="submission" date="2020-04" db="EMBL/GenBank/DDBJ databases">
        <authorList>
            <person name="Yoon J."/>
        </authorList>
    </citation>
    <scope>NUCLEOTIDE SEQUENCE [LARGE SCALE GENOMIC DNA]</scope>
    <source>
        <strain evidence="2 3">KMU-115</strain>
    </source>
</reference>
<dbReference type="RefSeq" id="WP_168622732.1">
    <property type="nucleotide sequence ID" value="NZ_JAAZQQ010000002.1"/>
</dbReference>
<gene>
    <name evidence="2" type="ORF">HCU73_07095</name>
</gene>
<evidence type="ECO:0000256" key="1">
    <source>
        <dbReference type="SAM" id="SignalP"/>
    </source>
</evidence>
<evidence type="ECO:0000313" key="3">
    <source>
        <dbReference type="Proteomes" id="UP000526408"/>
    </source>
</evidence>
<keyword evidence="1" id="KW-0732">Signal</keyword>
<dbReference type="AlphaFoldDB" id="A0A7X6JX30"/>
<evidence type="ECO:0000313" key="2">
    <source>
        <dbReference type="EMBL" id="NKX44355.1"/>
    </source>
</evidence>
<name>A0A7X6JX30_9RHOB</name>
<keyword evidence="3" id="KW-1185">Reference proteome</keyword>
<feature type="signal peptide" evidence="1">
    <location>
        <begin position="1"/>
        <end position="26"/>
    </location>
</feature>
<protein>
    <submittedName>
        <fullName evidence="2">Uncharacterized protein</fullName>
    </submittedName>
</protein>
<dbReference type="Proteomes" id="UP000526408">
    <property type="component" value="Unassembled WGS sequence"/>
</dbReference>
<comment type="caution">
    <text evidence="2">The sequence shown here is derived from an EMBL/GenBank/DDBJ whole genome shotgun (WGS) entry which is preliminary data.</text>
</comment>
<accession>A0A7X6JX30</accession>
<sequence>MTRTRPFLLCAGIAAATGLTAQAALACMPVPLEVTAGPVAGEGCSQSQVLDEYRAVGLSSVTAAAGGLLMQDIYDGNACYLEANLLVIDCAAGQMLVIGPDQRSLETEPRETGIDRIAAWLGTEGPAPGFDEIAARAMREGYDAPLRAAAGARLSINGAGVDTTCACRG</sequence>
<organism evidence="2 3">
    <name type="scientific">Roseicyclus persicicus</name>
    <dbReference type="NCBI Taxonomy" id="2650661"/>
    <lineage>
        <taxon>Bacteria</taxon>
        <taxon>Pseudomonadati</taxon>
        <taxon>Pseudomonadota</taxon>
        <taxon>Alphaproteobacteria</taxon>
        <taxon>Rhodobacterales</taxon>
        <taxon>Roseobacteraceae</taxon>
        <taxon>Roseicyclus</taxon>
    </lineage>
</organism>
<proteinExistence type="predicted"/>
<dbReference type="EMBL" id="JAAZQQ010000002">
    <property type="protein sequence ID" value="NKX44355.1"/>
    <property type="molecule type" value="Genomic_DNA"/>
</dbReference>
<dbReference type="PROSITE" id="PS51257">
    <property type="entry name" value="PROKAR_LIPOPROTEIN"/>
    <property type="match status" value="1"/>
</dbReference>
<feature type="chain" id="PRO_5030921223" evidence="1">
    <location>
        <begin position="27"/>
        <end position="169"/>
    </location>
</feature>